<dbReference type="AlphaFoldDB" id="A0A0D3BGJ2"/>
<dbReference type="Gramene" id="Bo3g116220.1">
    <property type="protein sequence ID" value="Bo3g116220.1"/>
    <property type="gene ID" value="Bo3g116220"/>
</dbReference>
<evidence type="ECO:0000313" key="2">
    <source>
        <dbReference type="EnsemblPlants" id="Bo3g116220.1"/>
    </source>
</evidence>
<protein>
    <submittedName>
        <fullName evidence="2">Uncharacterized protein</fullName>
    </submittedName>
</protein>
<feature type="region of interest" description="Disordered" evidence="1">
    <location>
        <begin position="274"/>
        <end position="300"/>
    </location>
</feature>
<dbReference type="EnsemblPlants" id="Bo3g116220.1">
    <property type="protein sequence ID" value="Bo3g116220.1"/>
    <property type="gene ID" value="Bo3g116220"/>
</dbReference>
<organism evidence="2 3">
    <name type="scientific">Brassica oleracea var. oleracea</name>
    <dbReference type="NCBI Taxonomy" id="109376"/>
    <lineage>
        <taxon>Eukaryota</taxon>
        <taxon>Viridiplantae</taxon>
        <taxon>Streptophyta</taxon>
        <taxon>Embryophyta</taxon>
        <taxon>Tracheophyta</taxon>
        <taxon>Spermatophyta</taxon>
        <taxon>Magnoliopsida</taxon>
        <taxon>eudicotyledons</taxon>
        <taxon>Gunneridae</taxon>
        <taxon>Pentapetalae</taxon>
        <taxon>rosids</taxon>
        <taxon>malvids</taxon>
        <taxon>Brassicales</taxon>
        <taxon>Brassicaceae</taxon>
        <taxon>Brassiceae</taxon>
        <taxon>Brassica</taxon>
    </lineage>
</organism>
<sequence>MVEDDEQHGSGEPSGVEEADISDTSSTSIDTTTSTSIDGTTSTSIDNTTSTSTDGTTSTSTDGTTSTSTDETIDNTISASINIDFCCRSTPLEIPGGSNCPQDIAELTLESTGISSSYLALDVDREITMEDFSELEDYLKELDGAQHEDLDHNLVKKLDDDQHTSGKDLETSPKEGIDRHRPPDIDRKRLTDTDRHHPPDIDRCPFMDKPPRCLVELEHVEDMMYKSEVSHLSVCEHLRPHISAEEAARFHKRVKRIHDPVKIVIPCAVVEAESPIPPDRNKSEEKKRRNWKKRKRTKGGSIDVTISSSIDTGSVSEQKEFDVCGIIFDGKTTTRSDKSEEKKRRNWKKRKRTKGGSQLSLIPHFSDGVRKSRVRSRCFSQPFAKVRALLIPEMIDKGEESMEEAFTKE</sequence>
<evidence type="ECO:0000256" key="1">
    <source>
        <dbReference type="SAM" id="MobiDB-lite"/>
    </source>
</evidence>
<name>A0A0D3BGJ2_BRAOL</name>
<feature type="compositionally biased region" description="Low complexity" evidence="1">
    <location>
        <begin position="22"/>
        <end position="71"/>
    </location>
</feature>
<feature type="region of interest" description="Disordered" evidence="1">
    <location>
        <begin position="1"/>
        <end position="71"/>
    </location>
</feature>
<proteinExistence type="predicted"/>
<feature type="region of interest" description="Disordered" evidence="1">
    <location>
        <begin position="157"/>
        <end position="203"/>
    </location>
</feature>
<reference evidence="2" key="2">
    <citation type="submission" date="2015-03" db="UniProtKB">
        <authorList>
            <consortium name="EnsemblPlants"/>
        </authorList>
    </citation>
    <scope>IDENTIFICATION</scope>
</reference>
<feature type="compositionally biased region" description="Basic residues" evidence="1">
    <location>
        <begin position="344"/>
        <end position="354"/>
    </location>
</feature>
<accession>A0A0D3BGJ2</accession>
<dbReference type="Proteomes" id="UP000032141">
    <property type="component" value="Chromosome C3"/>
</dbReference>
<keyword evidence="3" id="KW-1185">Reference proteome</keyword>
<dbReference type="eggNOG" id="ENOG502T1N5">
    <property type="taxonomic scope" value="Eukaryota"/>
</dbReference>
<reference evidence="2 3" key="1">
    <citation type="journal article" date="2014" name="Genome Biol.">
        <title>Transcriptome and methylome profiling reveals relics of genome dominance in the mesopolyploid Brassica oleracea.</title>
        <authorList>
            <person name="Parkin I.A."/>
            <person name="Koh C."/>
            <person name="Tang H."/>
            <person name="Robinson S.J."/>
            <person name="Kagale S."/>
            <person name="Clarke W.E."/>
            <person name="Town C.D."/>
            <person name="Nixon J."/>
            <person name="Krishnakumar V."/>
            <person name="Bidwell S.L."/>
            <person name="Denoeud F."/>
            <person name="Belcram H."/>
            <person name="Links M.G."/>
            <person name="Just J."/>
            <person name="Clarke C."/>
            <person name="Bender T."/>
            <person name="Huebert T."/>
            <person name="Mason A.S."/>
            <person name="Pires J.C."/>
            <person name="Barker G."/>
            <person name="Moore J."/>
            <person name="Walley P.G."/>
            <person name="Manoli S."/>
            <person name="Batley J."/>
            <person name="Edwards D."/>
            <person name="Nelson M.N."/>
            <person name="Wang X."/>
            <person name="Paterson A.H."/>
            <person name="King G."/>
            <person name="Bancroft I."/>
            <person name="Chalhoub B."/>
            <person name="Sharpe A.G."/>
        </authorList>
    </citation>
    <scope>NUCLEOTIDE SEQUENCE</scope>
    <source>
        <strain evidence="2 3">cv. TO1000</strain>
    </source>
</reference>
<evidence type="ECO:0000313" key="3">
    <source>
        <dbReference type="Proteomes" id="UP000032141"/>
    </source>
</evidence>
<feature type="region of interest" description="Disordered" evidence="1">
    <location>
        <begin position="334"/>
        <end position="360"/>
    </location>
</feature>
<dbReference type="HOGENOM" id="CLU_017414_0_1_1"/>
<feature type="compositionally biased region" description="Basic and acidic residues" evidence="1">
    <location>
        <begin position="334"/>
        <end position="343"/>
    </location>
</feature>
<feature type="compositionally biased region" description="Basic residues" evidence="1">
    <location>
        <begin position="288"/>
        <end position="298"/>
    </location>
</feature>